<evidence type="ECO:0000313" key="2">
    <source>
        <dbReference type="Proteomes" id="UP001416858"/>
    </source>
</evidence>
<protein>
    <submittedName>
        <fullName evidence="1">Uncharacterized protein</fullName>
    </submittedName>
</protein>
<proteinExistence type="predicted"/>
<organism evidence="1 2">
    <name type="scientific">Novipirellula caenicola</name>
    <dbReference type="NCBI Taxonomy" id="1536901"/>
    <lineage>
        <taxon>Bacteria</taxon>
        <taxon>Pseudomonadati</taxon>
        <taxon>Planctomycetota</taxon>
        <taxon>Planctomycetia</taxon>
        <taxon>Pirellulales</taxon>
        <taxon>Pirellulaceae</taxon>
        <taxon>Novipirellula</taxon>
    </lineage>
</organism>
<evidence type="ECO:0000313" key="1">
    <source>
        <dbReference type="EMBL" id="GAA5505485.1"/>
    </source>
</evidence>
<gene>
    <name evidence="1" type="ORF">Rcae01_00930</name>
</gene>
<name>A0ABP9VJW1_9BACT</name>
<comment type="caution">
    <text evidence="1">The sequence shown here is derived from an EMBL/GenBank/DDBJ whole genome shotgun (WGS) entry which is preliminary data.</text>
</comment>
<accession>A0ABP9VJW1</accession>
<dbReference type="Proteomes" id="UP001416858">
    <property type="component" value="Unassembled WGS sequence"/>
</dbReference>
<sequence>MLVIKWHRLSVPYTLEIDKREIFMAEATTRMGQESRRSEAYQHSEGTVARSIEKQTAKLPSDVFLWAAFASIGSSLLLRSVDRRDESLFVGQWAPTFLCLGIYNKIVKTAGSDRIRG</sequence>
<dbReference type="EMBL" id="BAABRO010000001">
    <property type="protein sequence ID" value="GAA5505485.1"/>
    <property type="molecule type" value="Genomic_DNA"/>
</dbReference>
<keyword evidence="2" id="KW-1185">Reference proteome</keyword>
<reference evidence="1 2" key="1">
    <citation type="submission" date="2024-02" db="EMBL/GenBank/DDBJ databases">
        <title>Rhodopirellula caenicola NBRC 110016.</title>
        <authorList>
            <person name="Ichikawa N."/>
            <person name="Katano-Makiyama Y."/>
            <person name="Hidaka K."/>
        </authorList>
    </citation>
    <scope>NUCLEOTIDE SEQUENCE [LARGE SCALE GENOMIC DNA]</scope>
    <source>
        <strain evidence="1 2">NBRC 110016</strain>
    </source>
</reference>